<feature type="transmembrane region" description="Helical" evidence="6">
    <location>
        <begin position="163"/>
        <end position="182"/>
    </location>
</feature>
<feature type="transmembrane region" description="Helical" evidence="6">
    <location>
        <begin position="20"/>
        <end position="39"/>
    </location>
</feature>
<evidence type="ECO:0000256" key="6">
    <source>
        <dbReference type="SAM" id="Phobius"/>
    </source>
</evidence>
<dbReference type="InterPro" id="IPR039357">
    <property type="entry name" value="SRD5A/TECR"/>
</dbReference>
<dbReference type="GO" id="GO:0006629">
    <property type="term" value="P:lipid metabolic process"/>
    <property type="evidence" value="ECO:0007669"/>
    <property type="project" value="InterPro"/>
</dbReference>
<dbReference type="AlphaFoldDB" id="A0A0A0KRA7"/>
<dbReference type="STRING" id="3659.A0A0A0KRA7"/>
<feature type="transmembrane region" description="Helical" evidence="6">
    <location>
        <begin position="129"/>
        <end position="151"/>
    </location>
</feature>
<reference evidence="8 9" key="3">
    <citation type="journal article" date="2010" name="BMC Genomics">
        <title>Transcriptome sequencing and comparative analysis of cucumber flowers with different sex types.</title>
        <authorList>
            <person name="Guo S."/>
            <person name="Zheng Y."/>
            <person name="Joung J.G."/>
            <person name="Liu S."/>
            <person name="Zhang Z."/>
            <person name="Crasta O.R."/>
            <person name="Sobral B.W."/>
            <person name="Xu Y."/>
            <person name="Huang S."/>
            <person name="Fei Z."/>
        </authorList>
    </citation>
    <scope>NUCLEOTIDE SEQUENCE [LARGE SCALE GENOMIC DNA]</scope>
    <source>
        <strain evidence="9">cv. 9930</strain>
    </source>
</reference>
<dbReference type="PROSITE" id="PS50244">
    <property type="entry name" value="S5A_REDUCTASE"/>
    <property type="match status" value="1"/>
</dbReference>
<dbReference type="PANTHER" id="PTHR10556:SF35">
    <property type="entry name" value="3-OXO-5-ALPHA-STEROID 4-DEHYDROGENASE FAMILY PROTEIN"/>
    <property type="match status" value="1"/>
</dbReference>
<keyword evidence="4 6" id="KW-1133">Transmembrane helix</keyword>
<comment type="similarity">
    <text evidence="2">Belongs to the steroid 5-alpha reductase family.</text>
</comment>
<dbReference type="Proteomes" id="UP000029981">
    <property type="component" value="Chromosome 5"/>
</dbReference>
<dbReference type="GO" id="GO:0016020">
    <property type="term" value="C:membrane"/>
    <property type="evidence" value="ECO:0007669"/>
    <property type="project" value="UniProtKB-SubCell"/>
</dbReference>
<dbReference type="KEGG" id="csv:101208853"/>
<reference evidence="8 9" key="1">
    <citation type="journal article" date="2009" name="Nat. Genet.">
        <title>The genome of the cucumber, Cucumis sativus L.</title>
        <authorList>
            <person name="Huang S."/>
            <person name="Li R."/>
            <person name="Zhang Z."/>
            <person name="Li L."/>
            <person name="Gu X."/>
            <person name="Fan W."/>
            <person name="Lucas W.J."/>
            <person name="Wang X."/>
            <person name="Xie B."/>
            <person name="Ni P."/>
            <person name="Ren Y."/>
            <person name="Zhu H."/>
            <person name="Li J."/>
            <person name="Lin K."/>
            <person name="Jin W."/>
            <person name="Fei Z."/>
            <person name="Li G."/>
            <person name="Staub J."/>
            <person name="Kilian A."/>
            <person name="van der Vossen E.A."/>
            <person name="Wu Y."/>
            <person name="Guo J."/>
            <person name="He J."/>
            <person name="Jia Z."/>
            <person name="Ren Y."/>
            <person name="Tian G."/>
            <person name="Lu Y."/>
            <person name="Ruan J."/>
            <person name="Qian W."/>
            <person name="Wang M."/>
            <person name="Huang Q."/>
            <person name="Li B."/>
            <person name="Xuan Z."/>
            <person name="Cao J."/>
            <person name="Asan"/>
            <person name="Wu Z."/>
            <person name="Zhang J."/>
            <person name="Cai Q."/>
            <person name="Bai Y."/>
            <person name="Zhao B."/>
            <person name="Han Y."/>
            <person name="Li Y."/>
            <person name="Li X."/>
            <person name="Wang S."/>
            <person name="Shi Q."/>
            <person name="Liu S."/>
            <person name="Cho W.K."/>
            <person name="Kim J.Y."/>
            <person name="Xu Y."/>
            <person name="Heller-Uszynska K."/>
            <person name="Miao H."/>
            <person name="Cheng Z."/>
            <person name="Zhang S."/>
            <person name="Wu J."/>
            <person name="Yang Y."/>
            <person name="Kang H."/>
            <person name="Li M."/>
            <person name="Liang H."/>
            <person name="Ren X."/>
            <person name="Shi Z."/>
            <person name="Wen M."/>
            <person name="Jian M."/>
            <person name="Yang H."/>
            <person name="Zhang G."/>
            <person name="Yang Z."/>
            <person name="Chen R."/>
            <person name="Liu S."/>
            <person name="Li J."/>
            <person name="Ma L."/>
            <person name="Liu H."/>
            <person name="Zhou Y."/>
            <person name="Zhao J."/>
            <person name="Fang X."/>
            <person name="Li G."/>
            <person name="Fang L."/>
            <person name="Li Y."/>
            <person name="Liu D."/>
            <person name="Zheng H."/>
            <person name="Zhang Y."/>
            <person name="Qin N."/>
            <person name="Li Z."/>
            <person name="Yang G."/>
            <person name="Yang S."/>
            <person name="Bolund L."/>
            <person name="Kristiansen K."/>
            <person name="Zheng H."/>
            <person name="Li S."/>
            <person name="Zhang X."/>
            <person name="Yang H."/>
            <person name="Wang J."/>
            <person name="Sun R."/>
            <person name="Zhang B."/>
            <person name="Jiang S."/>
            <person name="Wang J."/>
            <person name="Du Y."/>
            <person name="Li S."/>
        </authorList>
    </citation>
    <scope>NUCLEOTIDE SEQUENCE [LARGE SCALE GENOMIC DNA]</scope>
    <source>
        <strain evidence="9">cv. 9930</strain>
    </source>
</reference>
<dbReference type="InterPro" id="IPR001104">
    <property type="entry name" value="3-oxo-5_a-steroid_4-DH_C"/>
</dbReference>
<dbReference type="OrthoDB" id="5788137at2759"/>
<sequence length="274" mass="30783">MQFTAAMNTLSAFFFPLPPSLLVNVMTVVSSVVVAVIGFSEARGTHLQYSKFWNTSNSATKSSNSEQLRISSRLGMLLLYTPAVLAGAASFWFLPNDDLRVLLLKSALTFHFFKRDFEVLFVHKYSGKMVIDSALIISLSYFSSTALMIYAQQQSKALPEPTIDLKNIGIAVFVIGIIGNMYHHILLSQTRKKGETGYKIPKGGLFGIIICPHYMFEITVYFGFALISQTFYAFFFAIATAIYLGGRSYATRKWYVSKFEDFPQHIKALIPFVF</sequence>
<evidence type="ECO:0000256" key="5">
    <source>
        <dbReference type="ARBA" id="ARBA00023136"/>
    </source>
</evidence>
<feature type="domain" description="3-oxo-5-alpha-steroid 4-dehydrogenase C-terminal" evidence="7">
    <location>
        <begin position="164"/>
        <end position="274"/>
    </location>
</feature>
<evidence type="ECO:0000259" key="7">
    <source>
        <dbReference type="Pfam" id="PF02544"/>
    </source>
</evidence>
<dbReference type="PANTHER" id="PTHR10556">
    <property type="entry name" value="3-OXO-5-ALPHA-STEROID 4-DEHYDROGENASE"/>
    <property type="match status" value="1"/>
</dbReference>
<gene>
    <name evidence="8" type="ORF">Csa_5G612890</name>
</gene>
<dbReference type="EMBL" id="CM002926">
    <property type="protein sequence ID" value="KGN52160.1"/>
    <property type="molecule type" value="Genomic_DNA"/>
</dbReference>
<evidence type="ECO:0000256" key="3">
    <source>
        <dbReference type="ARBA" id="ARBA00022692"/>
    </source>
</evidence>
<keyword evidence="3 6" id="KW-0812">Transmembrane</keyword>
<accession>A0A0A0KRA7</accession>
<dbReference type="eggNOG" id="KOG1638">
    <property type="taxonomic scope" value="Eukaryota"/>
</dbReference>
<proteinExistence type="inferred from homology"/>
<dbReference type="Gene3D" id="1.20.120.1630">
    <property type="match status" value="1"/>
</dbReference>
<evidence type="ECO:0000313" key="8">
    <source>
        <dbReference type="EMBL" id="KGN52160.1"/>
    </source>
</evidence>
<dbReference type="Gramene" id="KGN52160">
    <property type="protein sequence ID" value="KGN52160"/>
    <property type="gene ID" value="Csa_5G612890"/>
</dbReference>
<keyword evidence="5 6" id="KW-0472">Membrane</keyword>
<feature type="transmembrane region" description="Helical" evidence="6">
    <location>
        <begin position="230"/>
        <end position="250"/>
    </location>
</feature>
<evidence type="ECO:0000256" key="1">
    <source>
        <dbReference type="ARBA" id="ARBA00004141"/>
    </source>
</evidence>
<protein>
    <recommendedName>
        <fullName evidence="7">3-oxo-5-alpha-steroid 4-dehydrogenase C-terminal domain-containing protein</fullName>
    </recommendedName>
</protein>
<keyword evidence="9" id="KW-1185">Reference proteome</keyword>
<comment type="subcellular location">
    <subcellularLocation>
        <location evidence="1">Membrane</location>
        <topology evidence="1">Multi-pass membrane protein</topology>
    </subcellularLocation>
</comment>
<dbReference type="FunFam" id="1.20.120.1630:FF:000017">
    <property type="entry name" value="3-oxo-5-alpha-steroid 4-dehydrogenase family protein"/>
    <property type="match status" value="1"/>
</dbReference>
<dbReference type="GO" id="GO:0016491">
    <property type="term" value="F:oxidoreductase activity"/>
    <property type="evidence" value="ECO:0000318"/>
    <property type="project" value="GO_Central"/>
</dbReference>
<name>A0A0A0KRA7_CUCSA</name>
<dbReference type="GO" id="GO:0016627">
    <property type="term" value="F:oxidoreductase activity, acting on the CH-CH group of donors"/>
    <property type="evidence" value="ECO:0007669"/>
    <property type="project" value="InterPro"/>
</dbReference>
<evidence type="ECO:0000256" key="4">
    <source>
        <dbReference type="ARBA" id="ARBA00022989"/>
    </source>
</evidence>
<organism evidence="8 9">
    <name type="scientific">Cucumis sativus</name>
    <name type="common">Cucumber</name>
    <dbReference type="NCBI Taxonomy" id="3659"/>
    <lineage>
        <taxon>Eukaryota</taxon>
        <taxon>Viridiplantae</taxon>
        <taxon>Streptophyta</taxon>
        <taxon>Embryophyta</taxon>
        <taxon>Tracheophyta</taxon>
        <taxon>Spermatophyta</taxon>
        <taxon>Magnoliopsida</taxon>
        <taxon>eudicotyledons</taxon>
        <taxon>Gunneridae</taxon>
        <taxon>Pentapetalae</taxon>
        <taxon>rosids</taxon>
        <taxon>fabids</taxon>
        <taxon>Cucurbitales</taxon>
        <taxon>Cucurbitaceae</taxon>
        <taxon>Benincaseae</taxon>
        <taxon>Cucumis</taxon>
    </lineage>
</organism>
<dbReference type="Pfam" id="PF02544">
    <property type="entry name" value="Steroid_dh"/>
    <property type="match status" value="1"/>
</dbReference>
<feature type="transmembrane region" description="Helical" evidence="6">
    <location>
        <begin position="74"/>
        <end position="93"/>
    </location>
</feature>
<reference evidence="8 9" key="2">
    <citation type="journal article" date="2009" name="PLoS ONE">
        <title>An integrated genetic and cytogenetic map of the cucumber genome.</title>
        <authorList>
            <person name="Ren Y."/>
            <person name="Zhang Z."/>
            <person name="Liu J."/>
            <person name="Staub J.E."/>
            <person name="Han Y."/>
            <person name="Cheng Z."/>
            <person name="Li X."/>
            <person name="Lu J."/>
            <person name="Miao H."/>
            <person name="Kang H."/>
            <person name="Xie B."/>
            <person name="Gu X."/>
            <person name="Wang X."/>
            <person name="Du Y."/>
            <person name="Jin W."/>
            <person name="Huang S."/>
        </authorList>
    </citation>
    <scope>NUCLEOTIDE SEQUENCE [LARGE SCALE GENOMIC DNA]</scope>
    <source>
        <strain evidence="9">cv. 9930</strain>
    </source>
</reference>
<dbReference type="OMA" id="ASFFMYP"/>
<evidence type="ECO:0000313" key="9">
    <source>
        <dbReference type="Proteomes" id="UP000029981"/>
    </source>
</evidence>
<evidence type="ECO:0000256" key="2">
    <source>
        <dbReference type="ARBA" id="ARBA00007742"/>
    </source>
</evidence>
<reference evidence="8 9" key="4">
    <citation type="journal article" date="2011" name="BMC Genomics">
        <title>RNA-Seq improves annotation of protein-coding genes in the cucumber genome.</title>
        <authorList>
            <person name="Li Z."/>
            <person name="Zhang Z."/>
            <person name="Yan P."/>
            <person name="Huang S."/>
            <person name="Fei Z."/>
            <person name="Lin K."/>
        </authorList>
    </citation>
    <scope>NUCLEOTIDE SEQUENCE [LARGE SCALE GENOMIC DNA]</scope>
    <source>
        <strain evidence="9">cv. 9930</strain>
    </source>
</reference>